<organism evidence="1 2">
    <name type="scientific">Bacillus velezensis (strain DSM 23117 / BGSC 10A6 / LMG 26770 / FZB42)</name>
    <name type="common">Bacillus amyloliquefaciens subsp. plantarum</name>
    <dbReference type="NCBI Taxonomy" id="326423"/>
    <lineage>
        <taxon>Bacteria</taxon>
        <taxon>Bacillati</taxon>
        <taxon>Bacillota</taxon>
        <taxon>Bacilli</taxon>
        <taxon>Bacillales</taxon>
        <taxon>Bacillaceae</taxon>
        <taxon>Bacillus</taxon>
        <taxon>Bacillus amyloliquefaciens group</taxon>
    </lineage>
</organism>
<dbReference type="Proteomes" id="UP000001120">
    <property type="component" value="Chromosome"/>
</dbReference>
<accession>A7Z2D2</accession>
<keyword evidence="2" id="KW-1185">Reference proteome</keyword>
<dbReference type="EMBL" id="CP000560">
    <property type="protein sequence ID" value="ABS73158.2"/>
    <property type="molecule type" value="Genomic_DNA"/>
</dbReference>
<dbReference type="AlphaFoldDB" id="A7Z2D2"/>
<evidence type="ECO:0000313" key="1">
    <source>
        <dbReference type="EMBL" id="ABS73158.2"/>
    </source>
</evidence>
<gene>
    <name evidence="1" type="ORF">RBAM_38335</name>
</gene>
<protein>
    <recommendedName>
        <fullName evidence="3">Exosporium protein C</fullName>
    </recommendedName>
</protein>
<dbReference type="HOGENOM" id="CLU_1212801_0_0_9"/>
<proteinExistence type="predicted"/>
<reference evidence="1 2" key="1">
    <citation type="journal article" date="2007" name="Nat. Biotechnol.">
        <title>Comparative analysis of the complete genome sequence of the plant growth-promoting bacterium Bacillus amyloliquefaciens FZB42.</title>
        <authorList>
            <person name="Chen X.H."/>
            <person name="Koumoutsi A."/>
            <person name="Scholz R."/>
            <person name="Eisenreich A."/>
            <person name="Schneider K."/>
            <person name="Heinemeyer I."/>
            <person name="Morgenstern B."/>
            <person name="Voss B."/>
            <person name="Hess W.R."/>
            <person name="Reva O."/>
            <person name="Junge H."/>
            <person name="Voigt B."/>
            <person name="Jungblut P.R."/>
            <person name="Vater J."/>
            <person name="Sussmuth R."/>
            <person name="Liesegang H."/>
            <person name="Strittmatter A."/>
            <person name="Gottschalk G."/>
            <person name="Borriss R."/>
        </authorList>
    </citation>
    <scope>NUCLEOTIDE SEQUENCE [LARGE SCALE GENOMIC DNA]</scope>
    <source>
        <strain evidence="2">DSM 23117 / BGSC 10A6 / LMG 26770 / FZB42</strain>
    </source>
</reference>
<dbReference type="GeneID" id="93082982"/>
<name>A7Z2D2_BACVZ</name>
<dbReference type="KEGG" id="bay:RBAM_38335"/>
<evidence type="ECO:0000313" key="2">
    <source>
        <dbReference type="Proteomes" id="UP000001120"/>
    </source>
</evidence>
<evidence type="ECO:0008006" key="3">
    <source>
        <dbReference type="Google" id="ProtNLM"/>
    </source>
</evidence>
<dbReference type="RefSeq" id="WP_123912791.1">
    <property type="nucleotide sequence ID" value="NC_009725.2"/>
</dbReference>
<sequence length="97" mass="10349">MIKVDSTVQLNISHEPLSPDFSLKLILTLKRDGITVSTETLELNLFYSGGQSLIIPLTFVDQAPSAGTITYDVVLTVAGSVNVTGVNVTNRAINMIG</sequence>